<accession>A0A7V8JMB0</accession>
<comment type="caution">
    <text evidence="2">The sequence shown here is derived from an EMBL/GenBank/DDBJ whole genome shotgun (WGS) entry which is preliminary data.</text>
</comment>
<proteinExistence type="predicted"/>
<dbReference type="AlphaFoldDB" id="A0A7V8JMB0"/>
<dbReference type="EMBL" id="WNDS01000002">
    <property type="protein sequence ID" value="KAF1015881.1"/>
    <property type="molecule type" value="Genomic_DNA"/>
</dbReference>
<evidence type="ECO:0000313" key="2">
    <source>
        <dbReference type="EMBL" id="KAF1015881.1"/>
    </source>
</evidence>
<sequence>MMPAAPLPLPQLDADDPAGYGTPLLQALAAGEPAIITDGCQALIIALERIALAVQGSDPARLRRQAGWRGRLLGRDVTRQAEATQLQAQLGVLALQATEQAHALRRQLQQRAGTIVWLQAAADALQHWADHARAQLPTLPAHTQPMLAARVEHLQRLAALRTLQADQWQLLQAQDEVLLQRFTRIHDVLLPAWRQAALAQRARTQAALAGQAAALQAQIDDEVDAAQARLRRAGSHQRPPNRKESAR</sequence>
<evidence type="ECO:0000313" key="3">
    <source>
        <dbReference type="Proteomes" id="UP000487117"/>
    </source>
</evidence>
<evidence type="ECO:0000256" key="1">
    <source>
        <dbReference type="SAM" id="MobiDB-lite"/>
    </source>
</evidence>
<evidence type="ECO:0008006" key="4">
    <source>
        <dbReference type="Google" id="ProtNLM"/>
    </source>
</evidence>
<reference evidence="3" key="1">
    <citation type="journal article" date="2020" name="MBio">
        <title>Horizontal gene transfer to a defensive symbiont with a reduced genome amongst a multipartite beetle microbiome.</title>
        <authorList>
            <person name="Waterworth S.C."/>
            <person name="Florez L.V."/>
            <person name="Rees E.R."/>
            <person name="Hertweck C."/>
            <person name="Kaltenpoth M."/>
            <person name="Kwan J.C."/>
        </authorList>
    </citation>
    <scope>NUCLEOTIDE SEQUENCE [LARGE SCALE GENOMIC DNA]</scope>
</reference>
<organism evidence="2 3">
    <name type="scientific">Stenotrophomonas maltophilia</name>
    <name type="common">Pseudomonas maltophilia</name>
    <name type="synonym">Xanthomonas maltophilia</name>
    <dbReference type="NCBI Taxonomy" id="40324"/>
    <lineage>
        <taxon>Bacteria</taxon>
        <taxon>Pseudomonadati</taxon>
        <taxon>Pseudomonadota</taxon>
        <taxon>Gammaproteobacteria</taxon>
        <taxon>Lysobacterales</taxon>
        <taxon>Lysobacteraceae</taxon>
        <taxon>Stenotrophomonas</taxon>
        <taxon>Stenotrophomonas maltophilia group</taxon>
    </lineage>
</organism>
<protein>
    <recommendedName>
        <fullName evidence="4">Cell division protein FtsY</fullName>
    </recommendedName>
</protein>
<feature type="region of interest" description="Disordered" evidence="1">
    <location>
        <begin position="226"/>
        <end position="247"/>
    </location>
</feature>
<gene>
    <name evidence="2" type="ORF">GAK31_01364</name>
</gene>
<name>A0A7V8JMB0_STEMA</name>
<dbReference type="Proteomes" id="UP000487117">
    <property type="component" value="Unassembled WGS sequence"/>
</dbReference>